<organism evidence="2 3">
    <name type="scientific">Candidatus Pelethenecus faecipullorum</name>
    <dbReference type="NCBI Taxonomy" id="2840900"/>
    <lineage>
        <taxon>Bacteria</taxon>
        <taxon>Bacillati</taxon>
        <taxon>Mycoplasmatota</taxon>
        <taxon>Mollicutes</taxon>
        <taxon>Candidatus Pelethenecus</taxon>
    </lineage>
</organism>
<dbReference type="SUPFAM" id="SSF56973">
    <property type="entry name" value="Aerolisin/ETX pore-forming domain"/>
    <property type="match status" value="1"/>
</dbReference>
<evidence type="ECO:0008006" key="4">
    <source>
        <dbReference type="Google" id="ProtNLM"/>
    </source>
</evidence>
<sequence length="258" mass="29194">VFLILLLPFLCSVRTNAYYLMPSDTAVEFSSPDLIPNYLDRFGGGKKIQRQTYSSIVTSEDSFVVYEANQPVCLPLEIFTESIWLSKGTFTYQYTYGESKITTYEEQLIETVGIHVGYQIGSSVGIPNLLELSSELSSEIESSLSSAVTTTHSYTVDQGFSITVETMIEESGIYAVERRGIFKCYLIQKNTTIYDVELINGLYRRLGGKRYFMLENQLRFVLLNDQSFITLAKYNLNSKGEFEVDASYFNLPANIVVL</sequence>
<dbReference type="AlphaFoldDB" id="A0A9D1GQC0"/>
<feature type="non-terminal residue" evidence="2">
    <location>
        <position position="1"/>
    </location>
</feature>
<name>A0A9D1GQC0_9MOLU</name>
<gene>
    <name evidence="2" type="ORF">IAD46_00475</name>
</gene>
<evidence type="ECO:0000313" key="3">
    <source>
        <dbReference type="Proteomes" id="UP000886758"/>
    </source>
</evidence>
<evidence type="ECO:0000256" key="1">
    <source>
        <dbReference type="SAM" id="SignalP"/>
    </source>
</evidence>
<accession>A0A9D1GQC0</accession>
<proteinExistence type="predicted"/>
<dbReference type="EMBL" id="DVLF01000016">
    <property type="protein sequence ID" value="HIT49478.1"/>
    <property type="molecule type" value="Genomic_DNA"/>
</dbReference>
<feature type="chain" id="PRO_5039731036" description="DUF4292 domain-containing protein" evidence="1">
    <location>
        <begin position="18"/>
        <end position="258"/>
    </location>
</feature>
<comment type="caution">
    <text evidence="2">The sequence shown here is derived from an EMBL/GenBank/DDBJ whole genome shotgun (WGS) entry which is preliminary data.</text>
</comment>
<reference evidence="2" key="1">
    <citation type="submission" date="2020-10" db="EMBL/GenBank/DDBJ databases">
        <authorList>
            <person name="Gilroy R."/>
        </authorList>
    </citation>
    <scope>NUCLEOTIDE SEQUENCE</scope>
    <source>
        <strain evidence="2">ChiW17-6978</strain>
    </source>
</reference>
<keyword evidence="1" id="KW-0732">Signal</keyword>
<dbReference type="Proteomes" id="UP000886758">
    <property type="component" value="Unassembled WGS sequence"/>
</dbReference>
<protein>
    <recommendedName>
        <fullName evidence="4">DUF4292 domain-containing protein</fullName>
    </recommendedName>
</protein>
<feature type="signal peptide" evidence="1">
    <location>
        <begin position="1"/>
        <end position="17"/>
    </location>
</feature>
<evidence type="ECO:0000313" key="2">
    <source>
        <dbReference type="EMBL" id="HIT49478.1"/>
    </source>
</evidence>
<reference evidence="2" key="2">
    <citation type="journal article" date="2021" name="PeerJ">
        <title>Extensive microbial diversity within the chicken gut microbiome revealed by metagenomics and culture.</title>
        <authorList>
            <person name="Gilroy R."/>
            <person name="Ravi A."/>
            <person name="Getino M."/>
            <person name="Pursley I."/>
            <person name="Horton D.L."/>
            <person name="Alikhan N.F."/>
            <person name="Baker D."/>
            <person name="Gharbi K."/>
            <person name="Hall N."/>
            <person name="Watson M."/>
            <person name="Adriaenssens E.M."/>
            <person name="Foster-Nyarko E."/>
            <person name="Jarju S."/>
            <person name="Secka A."/>
            <person name="Antonio M."/>
            <person name="Oren A."/>
            <person name="Chaudhuri R.R."/>
            <person name="La Ragione R."/>
            <person name="Hildebrand F."/>
            <person name="Pallen M.J."/>
        </authorList>
    </citation>
    <scope>NUCLEOTIDE SEQUENCE</scope>
    <source>
        <strain evidence="2">ChiW17-6978</strain>
    </source>
</reference>